<gene>
    <name evidence="1" type="ORF">EQG61_13155</name>
</gene>
<keyword evidence="2" id="KW-1185">Reference proteome</keyword>
<dbReference type="Proteomes" id="UP000289857">
    <property type="component" value="Unassembled WGS sequence"/>
</dbReference>
<sequence length="137" mass="15311">MNTIVGLYESGSKGKTSTLNMLIYLLEIATSGTTNNHSILTDRRAVFVFNNLVIGIGTGGDTWSVVDDNCKFFDFHNCDIVFTATRKKSDSGSVKRLENYAQQHGLNVTWQRKNLTNNSQNENNVNFLQALSLFNLI</sequence>
<protein>
    <submittedName>
        <fullName evidence="1">Uncharacterized protein</fullName>
    </submittedName>
</protein>
<accession>A0A4Q1K3U6</accession>
<dbReference type="RefSeq" id="WP_129462413.1">
    <property type="nucleotide sequence ID" value="NZ_SBKN01000010.1"/>
</dbReference>
<reference evidence="2" key="1">
    <citation type="submission" date="2019-01" db="EMBL/GenBank/DDBJ databases">
        <title>Cytophagaceae bacterium strain CAR-16.</title>
        <authorList>
            <person name="Chen W.-M."/>
        </authorList>
    </citation>
    <scope>NUCLEOTIDE SEQUENCE [LARGE SCALE GENOMIC DNA]</scope>
    <source>
        <strain evidence="2">WWJ-16</strain>
    </source>
</reference>
<organism evidence="1 2">
    <name type="scientific">Flavobacterium stagni</name>
    <dbReference type="NCBI Taxonomy" id="2506421"/>
    <lineage>
        <taxon>Bacteria</taxon>
        <taxon>Pseudomonadati</taxon>
        <taxon>Bacteroidota</taxon>
        <taxon>Flavobacteriia</taxon>
        <taxon>Flavobacteriales</taxon>
        <taxon>Flavobacteriaceae</taxon>
        <taxon>Flavobacterium</taxon>
    </lineage>
</organism>
<comment type="caution">
    <text evidence="1">The sequence shown here is derived from an EMBL/GenBank/DDBJ whole genome shotgun (WGS) entry which is preliminary data.</text>
</comment>
<evidence type="ECO:0000313" key="1">
    <source>
        <dbReference type="EMBL" id="RXR20192.1"/>
    </source>
</evidence>
<name>A0A4Q1K3U6_9FLAO</name>
<proteinExistence type="predicted"/>
<dbReference type="OrthoDB" id="5821096at2"/>
<dbReference type="EMBL" id="SBKN01000010">
    <property type="protein sequence ID" value="RXR20192.1"/>
    <property type="molecule type" value="Genomic_DNA"/>
</dbReference>
<evidence type="ECO:0000313" key="2">
    <source>
        <dbReference type="Proteomes" id="UP000289857"/>
    </source>
</evidence>
<dbReference type="AlphaFoldDB" id="A0A4Q1K3U6"/>